<dbReference type="Proteomes" id="UP001213681">
    <property type="component" value="Unassembled WGS sequence"/>
</dbReference>
<dbReference type="InterPro" id="IPR052953">
    <property type="entry name" value="Ser-rich/MCO-related"/>
</dbReference>
<protein>
    <submittedName>
        <fullName evidence="3">Cupredoxin</fullName>
    </submittedName>
</protein>
<evidence type="ECO:0000256" key="2">
    <source>
        <dbReference type="SAM" id="SignalP"/>
    </source>
</evidence>
<dbReference type="CDD" id="cd00920">
    <property type="entry name" value="Cupredoxin"/>
    <property type="match status" value="1"/>
</dbReference>
<feature type="chain" id="PRO_5042047492" evidence="2">
    <location>
        <begin position="20"/>
        <end position="225"/>
    </location>
</feature>
<reference evidence="3" key="1">
    <citation type="submission" date="2022-12" db="EMBL/GenBank/DDBJ databases">
        <authorList>
            <person name="Petersen C."/>
        </authorList>
    </citation>
    <scope>NUCLEOTIDE SEQUENCE</scope>
    <source>
        <strain evidence="3">IBT 16125</strain>
    </source>
</reference>
<proteinExistence type="predicted"/>
<dbReference type="PANTHER" id="PTHR34883">
    <property type="entry name" value="SERINE-RICH PROTEIN, PUTATIVE-RELATED-RELATED"/>
    <property type="match status" value="1"/>
</dbReference>
<keyword evidence="2" id="KW-0732">Signal</keyword>
<evidence type="ECO:0000313" key="3">
    <source>
        <dbReference type="EMBL" id="KAJ5438297.1"/>
    </source>
</evidence>
<dbReference type="GeneID" id="81602920"/>
<dbReference type="Gene3D" id="2.60.40.420">
    <property type="entry name" value="Cupredoxins - blue copper proteins"/>
    <property type="match status" value="1"/>
</dbReference>
<feature type="region of interest" description="Disordered" evidence="1">
    <location>
        <begin position="181"/>
        <end position="205"/>
    </location>
</feature>
<dbReference type="InterPro" id="IPR008972">
    <property type="entry name" value="Cupredoxin"/>
</dbReference>
<organism evidence="3 4">
    <name type="scientific">Penicillium daleae</name>
    <dbReference type="NCBI Taxonomy" id="63821"/>
    <lineage>
        <taxon>Eukaryota</taxon>
        <taxon>Fungi</taxon>
        <taxon>Dikarya</taxon>
        <taxon>Ascomycota</taxon>
        <taxon>Pezizomycotina</taxon>
        <taxon>Eurotiomycetes</taxon>
        <taxon>Eurotiomycetidae</taxon>
        <taxon>Eurotiales</taxon>
        <taxon>Aspergillaceae</taxon>
        <taxon>Penicillium</taxon>
    </lineage>
</organism>
<sequence length="225" mass="22745">MMNLLSTLVLVSSLPLIQAQYNYNSAASSTTTAAASTTKAAAAVSGVHVVNAGPDFSYSPSSLNVAVGEKVEFHFFPPEHSVVEASFGNPCHPTNGTGFFSGFVTTSQESKAMVFTVTVNDTNPIWFYCGVPTHCQAGMVGVINPPSSGPNTLDAFKSAAAKASDSTVPANVAGGVFGTASKGTSSSSSGSATTSASPSATPNAASTMRVAGEISALMLLGLFMI</sequence>
<keyword evidence="4" id="KW-1185">Reference proteome</keyword>
<evidence type="ECO:0000256" key="1">
    <source>
        <dbReference type="SAM" id="MobiDB-lite"/>
    </source>
</evidence>
<evidence type="ECO:0000313" key="4">
    <source>
        <dbReference type="Proteomes" id="UP001213681"/>
    </source>
</evidence>
<dbReference type="AlphaFoldDB" id="A0AAD6FZ76"/>
<gene>
    <name evidence="3" type="ORF">N7458_009295</name>
</gene>
<dbReference type="RefSeq" id="XP_056761526.1">
    <property type="nucleotide sequence ID" value="XM_056912677.1"/>
</dbReference>
<dbReference type="EMBL" id="JAPVEA010000008">
    <property type="protein sequence ID" value="KAJ5438297.1"/>
    <property type="molecule type" value="Genomic_DNA"/>
</dbReference>
<dbReference type="SUPFAM" id="SSF49503">
    <property type="entry name" value="Cupredoxins"/>
    <property type="match status" value="1"/>
</dbReference>
<reference evidence="3" key="2">
    <citation type="journal article" date="2023" name="IMA Fungus">
        <title>Comparative genomic study of the Penicillium genus elucidates a diverse pangenome and 15 lateral gene transfer events.</title>
        <authorList>
            <person name="Petersen C."/>
            <person name="Sorensen T."/>
            <person name="Nielsen M.R."/>
            <person name="Sondergaard T.E."/>
            <person name="Sorensen J.L."/>
            <person name="Fitzpatrick D.A."/>
            <person name="Frisvad J.C."/>
            <person name="Nielsen K.L."/>
        </authorList>
    </citation>
    <scope>NUCLEOTIDE SEQUENCE</scope>
    <source>
        <strain evidence="3">IBT 16125</strain>
    </source>
</reference>
<comment type="caution">
    <text evidence="3">The sequence shown here is derived from an EMBL/GenBank/DDBJ whole genome shotgun (WGS) entry which is preliminary data.</text>
</comment>
<accession>A0AAD6FZ76</accession>
<dbReference type="PANTHER" id="PTHR34883:SF15">
    <property type="entry name" value="EXTRACELLULAR SERINE-RICH PROTEIN"/>
    <property type="match status" value="1"/>
</dbReference>
<name>A0AAD6FZ76_9EURO</name>
<feature type="signal peptide" evidence="2">
    <location>
        <begin position="1"/>
        <end position="19"/>
    </location>
</feature>